<sequence length="566" mass="64544">MFLLRKLEKCVLRTKQEFRSVTIDAANNPIVTVKQGKLRGEVKKLLDGTPYYSFKGIPYAQPPIGELRFRDPLPPKPWYGIRDALEHGSVCPQYNMTSLELVEGSEDCLFLNVYTKILQKNAKVPVMVYIHGGAFMSGSGDADMYGPEYLFLHDVILVTINYRLEALGFLCLETPEVPGNAGMKDQVLALKWVKQNITAFGGDPDNITLFGESAGSASVAYHMLSPMSRGLFNKAIAQSGTAFDDWAIGKDAVNRAFRSGKVLGKDTNNKDELLAFLRSLPAIDLVKLTFKTRTAEEKHRGLPMYFVPVVEKKFDSVEPFMTEDPIDVALAKKYDNIPLLIGYNSHEGLLMLEGQLKKAEFMNKNPSYLVPREIAEKVGMQKLQVFGDMVKSFYVGNKLLSNETAAEIVNMQTDTNFGYNTHRFIHFYKDMDTPLYMYRFDCETDLNVMKNVFGFQNMNGACHADDLFYLFYNELNKDYYNEQEKLREIVFKLTKLWTDFARTGNPTPDSSLGIIWKPYTTSNREYMILNEQLSMGECADKDRIDFWDRLYCEAGRPCMYNRKCNL</sequence>
<dbReference type="Proteomes" id="UP000824533">
    <property type="component" value="Linkage Group LG07"/>
</dbReference>
<accession>A0ACC1D8A8</accession>
<comment type="caution">
    <text evidence="1">The sequence shown here is derived from an EMBL/GenBank/DDBJ whole genome shotgun (WGS) entry which is preliminary data.</text>
</comment>
<protein>
    <submittedName>
        <fullName evidence="1">Uncharacterized protein</fullName>
    </submittedName>
</protein>
<keyword evidence="2" id="KW-1185">Reference proteome</keyword>
<name>A0ACC1D8A8_9NEOP</name>
<gene>
    <name evidence="1" type="ORF">K1T71_004755</name>
</gene>
<evidence type="ECO:0000313" key="1">
    <source>
        <dbReference type="EMBL" id="KAJ0180164.1"/>
    </source>
</evidence>
<organism evidence="1 2">
    <name type="scientific">Dendrolimus kikuchii</name>
    <dbReference type="NCBI Taxonomy" id="765133"/>
    <lineage>
        <taxon>Eukaryota</taxon>
        <taxon>Metazoa</taxon>
        <taxon>Ecdysozoa</taxon>
        <taxon>Arthropoda</taxon>
        <taxon>Hexapoda</taxon>
        <taxon>Insecta</taxon>
        <taxon>Pterygota</taxon>
        <taxon>Neoptera</taxon>
        <taxon>Endopterygota</taxon>
        <taxon>Lepidoptera</taxon>
        <taxon>Glossata</taxon>
        <taxon>Ditrysia</taxon>
        <taxon>Bombycoidea</taxon>
        <taxon>Lasiocampidae</taxon>
        <taxon>Dendrolimus</taxon>
    </lineage>
</organism>
<dbReference type="EMBL" id="CM034393">
    <property type="protein sequence ID" value="KAJ0180164.1"/>
    <property type="molecule type" value="Genomic_DNA"/>
</dbReference>
<reference evidence="1 2" key="1">
    <citation type="journal article" date="2021" name="Front. Genet.">
        <title>Chromosome-Level Genome Assembly Reveals Significant Gene Expansion in the Toll and IMD Signaling Pathways of Dendrolimus kikuchii.</title>
        <authorList>
            <person name="Zhou J."/>
            <person name="Wu P."/>
            <person name="Xiong Z."/>
            <person name="Liu N."/>
            <person name="Zhao N."/>
            <person name="Ji M."/>
            <person name="Qiu Y."/>
            <person name="Yang B."/>
        </authorList>
    </citation>
    <scope>NUCLEOTIDE SEQUENCE [LARGE SCALE GENOMIC DNA]</scope>
    <source>
        <strain evidence="1">Ann1</strain>
    </source>
</reference>
<evidence type="ECO:0000313" key="2">
    <source>
        <dbReference type="Proteomes" id="UP000824533"/>
    </source>
</evidence>
<proteinExistence type="predicted"/>